<dbReference type="KEGG" id="tpal:117639734"/>
<feature type="compositionally biased region" description="Low complexity" evidence="1">
    <location>
        <begin position="402"/>
        <end position="415"/>
    </location>
</feature>
<dbReference type="RefSeq" id="XP_034231501.1">
    <property type="nucleotide sequence ID" value="XM_034375610.1"/>
</dbReference>
<evidence type="ECO:0000313" key="3">
    <source>
        <dbReference type="RefSeq" id="XP_034231501.1"/>
    </source>
</evidence>
<dbReference type="Proteomes" id="UP000515158">
    <property type="component" value="Unplaced"/>
</dbReference>
<protein>
    <submittedName>
        <fullName evidence="3">Uncharacterized protein LOC117639734</fullName>
    </submittedName>
</protein>
<feature type="region of interest" description="Disordered" evidence="1">
    <location>
        <begin position="18"/>
        <end position="37"/>
    </location>
</feature>
<feature type="compositionally biased region" description="Polar residues" evidence="1">
    <location>
        <begin position="22"/>
        <end position="32"/>
    </location>
</feature>
<accession>A0A6P8Y687</accession>
<evidence type="ECO:0000256" key="1">
    <source>
        <dbReference type="SAM" id="MobiDB-lite"/>
    </source>
</evidence>
<sequence length="423" mass="44884">MALELSFSACAALPHATAPPSVFSQPKTTSSGLKPPVHWPTAKSIPTRFKASLMKMQDWWRQEDFPSAKQVLLSNRSSSDLTAAAALISLPTSMDDKCHAWVESISGLNQPSLGSAKASGRKMGLVDYSPSSNSTCSSSIFKITDTGKNQPSAKQALLPKVVSSAAACIQSDCENGISKTIGESAPPLSSENSPLKSVVRSLSFDEGKECNRKSTKLAFVDTSSKILPAPQAPRVGLPRPKANTKGSKVSTDSSENSLPHPKSVKRNTCDLEGTFLPPKRFRVSANPSGNSPPHCLAPRVGLPLPKAGTKRSKVSTNSWENSPPHSVERNACDSQGTSSPPKRIPTPAKPSENSPPHVIRNSCDSQGTVLPSTRAVLVNMGQLRPLPQSETGASRFNKPLPSTKTSTSNSASSQTERPKSPMD</sequence>
<dbReference type="InParanoid" id="A0A6P8Y687"/>
<reference evidence="3" key="1">
    <citation type="submission" date="2025-08" db="UniProtKB">
        <authorList>
            <consortium name="RefSeq"/>
        </authorList>
    </citation>
    <scope>IDENTIFICATION</scope>
    <source>
        <tissue evidence="3">Total insect</tissue>
    </source>
</reference>
<feature type="region of interest" description="Disordered" evidence="1">
    <location>
        <begin position="228"/>
        <end position="367"/>
    </location>
</feature>
<dbReference type="AlphaFoldDB" id="A0A6P8Y687"/>
<keyword evidence="2" id="KW-1185">Reference proteome</keyword>
<name>A0A6P8Y687_THRPL</name>
<proteinExistence type="predicted"/>
<dbReference type="GeneID" id="117639734"/>
<feature type="compositionally biased region" description="Polar residues" evidence="1">
    <location>
        <begin position="314"/>
        <end position="324"/>
    </location>
</feature>
<feature type="region of interest" description="Disordered" evidence="1">
    <location>
        <begin position="380"/>
        <end position="423"/>
    </location>
</feature>
<feature type="compositionally biased region" description="Polar residues" evidence="1">
    <location>
        <begin position="244"/>
        <end position="257"/>
    </location>
</feature>
<organism evidence="3">
    <name type="scientific">Thrips palmi</name>
    <name type="common">Melon thrips</name>
    <dbReference type="NCBI Taxonomy" id="161013"/>
    <lineage>
        <taxon>Eukaryota</taxon>
        <taxon>Metazoa</taxon>
        <taxon>Ecdysozoa</taxon>
        <taxon>Arthropoda</taxon>
        <taxon>Hexapoda</taxon>
        <taxon>Insecta</taxon>
        <taxon>Pterygota</taxon>
        <taxon>Neoptera</taxon>
        <taxon>Paraneoptera</taxon>
        <taxon>Thysanoptera</taxon>
        <taxon>Terebrantia</taxon>
        <taxon>Thripoidea</taxon>
        <taxon>Thripidae</taxon>
        <taxon>Thrips</taxon>
    </lineage>
</organism>
<gene>
    <name evidence="3" type="primary">LOC117639734</name>
</gene>
<evidence type="ECO:0000313" key="2">
    <source>
        <dbReference type="Proteomes" id="UP000515158"/>
    </source>
</evidence>